<organism evidence="1">
    <name type="scientific">mine drainage metagenome</name>
    <dbReference type="NCBI Taxonomy" id="410659"/>
    <lineage>
        <taxon>unclassified sequences</taxon>
        <taxon>metagenomes</taxon>
        <taxon>ecological metagenomes</taxon>
    </lineage>
</organism>
<comment type="caution">
    <text evidence="1">The sequence shown here is derived from an EMBL/GenBank/DDBJ whole genome shotgun (WGS) entry which is preliminary data.</text>
</comment>
<dbReference type="Pfam" id="PF11925">
    <property type="entry name" value="DUF3443"/>
    <property type="match status" value="1"/>
</dbReference>
<dbReference type="InterPro" id="IPR021847">
    <property type="entry name" value="DUF3443"/>
</dbReference>
<dbReference type="EMBL" id="MLJW01000007">
    <property type="protein sequence ID" value="OIR16255.1"/>
    <property type="molecule type" value="Genomic_DNA"/>
</dbReference>
<protein>
    <recommendedName>
        <fullName evidence="2">DUF3443 domain-containing protein</fullName>
    </recommendedName>
</protein>
<reference evidence="1" key="1">
    <citation type="submission" date="2016-10" db="EMBL/GenBank/DDBJ databases">
        <title>Sequence of Gallionella enrichment culture.</title>
        <authorList>
            <person name="Poehlein A."/>
            <person name="Muehling M."/>
            <person name="Daniel R."/>
        </authorList>
    </citation>
    <scope>NUCLEOTIDE SEQUENCE</scope>
</reference>
<proteinExistence type="predicted"/>
<dbReference type="AlphaFoldDB" id="A0A1J5T5W2"/>
<gene>
    <name evidence="1" type="ORF">GALL_29750</name>
</gene>
<accession>A0A1J5T5W2</accession>
<name>A0A1J5T5W2_9ZZZZ</name>
<evidence type="ECO:0008006" key="2">
    <source>
        <dbReference type="Google" id="ProtNLM"/>
    </source>
</evidence>
<sequence>MEDEYVSLRRAELRIFIKRHSFMCAWALALWIVALMAGCGGSSGQPTSGQGNISVSVNGLLANTSVVLQNNGGDNLTISVNGTASFNRIYAVGSTYSITVLTQPLGESCTVTSNSSGVIQNAVVLVAVTCIPNAVGGTLLPVPSVTGINYMPIVLDSGPSGIATRQINVPYVSVTVCPPNSSGVTLACQTIDHVQLDTGSTGLRLLNSALYSNLNLPSANPSGPAIGECVTFGVGVTWGSVVLADIYLGGEVARSVPIQNIGAQPGGVTAVPAECSNTGAIQITQDALGANGILGVGLFANDCDLCLQQPVPATYYTCYATGCTNSMVTQLQVVQNPVASFAKDNNGVLIQLPTVVASGASAPFGGTLFFGIGTNTNNLLGTLTKVYSTDIYGTITTTYNGSTYTSVIDSGSNALFFDDASIPLCKYSTWAYCPLSPFAVNATNIAATGTPSGPVSVSIVGVDPLASSVVAANIGGPAGGYFDWGLPFFFGKNVYTAISGKSTSGGPGPYFAY</sequence>
<evidence type="ECO:0000313" key="1">
    <source>
        <dbReference type="EMBL" id="OIR16255.1"/>
    </source>
</evidence>